<dbReference type="InterPro" id="IPR041581">
    <property type="entry name" value="Glyoxalase_6"/>
</dbReference>
<protein>
    <submittedName>
        <fullName evidence="2">VOC family protein</fullName>
    </submittedName>
</protein>
<reference evidence="2" key="1">
    <citation type="submission" date="2021-04" db="EMBL/GenBank/DDBJ databases">
        <title>Biosynthetic gene clusters of Dactylosporangioum roseum.</title>
        <authorList>
            <person name="Hartkoorn R.C."/>
            <person name="Beaudoing E."/>
            <person name="Hot D."/>
            <person name="Moureu S."/>
        </authorList>
    </citation>
    <scope>NUCLEOTIDE SEQUENCE</scope>
    <source>
        <strain evidence="2">NRRL B-16295</strain>
    </source>
</reference>
<dbReference type="Gene3D" id="3.10.180.10">
    <property type="entry name" value="2,3-Dihydroxybiphenyl 1,2-Dioxygenase, domain 1"/>
    <property type="match status" value="1"/>
</dbReference>
<dbReference type="PROSITE" id="PS51819">
    <property type="entry name" value="VOC"/>
    <property type="match status" value="1"/>
</dbReference>
<dbReference type="SUPFAM" id="SSF54593">
    <property type="entry name" value="Glyoxalase/Bleomycin resistance protein/Dihydroxybiphenyl dioxygenase"/>
    <property type="match status" value="1"/>
</dbReference>
<dbReference type="PANTHER" id="PTHR33993">
    <property type="entry name" value="GLYOXALASE-RELATED"/>
    <property type="match status" value="1"/>
</dbReference>
<evidence type="ECO:0000313" key="2">
    <source>
        <dbReference type="EMBL" id="UWZ39264.1"/>
    </source>
</evidence>
<proteinExistence type="predicted"/>
<dbReference type="InterPro" id="IPR037523">
    <property type="entry name" value="VOC_core"/>
</dbReference>
<dbReference type="Pfam" id="PF18029">
    <property type="entry name" value="Glyoxalase_6"/>
    <property type="match status" value="1"/>
</dbReference>
<sequence>MTSPIVHFDIHGGDEPGQHRFYAELFGWQVASQGPGYALVQTSENGLHGALVDADAPSVSIGIAVEDLAAALDRAVALGGTVKMPPTNNGWVTKAQVADPAGNPLTLIQR</sequence>
<name>A0ABY5ZB46_9ACTN</name>
<organism evidence="2 3">
    <name type="scientific">Dactylosporangium roseum</name>
    <dbReference type="NCBI Taxonomy" id="47989"/>
    <lineage>
        <taxon>Bacteria</taxon>
        <taxon>Bacillati</taxon>
        <taxon>Actinomycetota</taxon>
        <taxon>Actinomycetes</taxon>
        <taxon>Micromonosporales</taxon>
        <taxon>Micromonosporaceae</taxon>
        <taxon>Dactylosporangium</taxon>
    </lineage>
</organism>
<dbReference type="EMBL" id="CP073721">
    <property type="protein sequence ID" value="UWZ39264.1"/>
    <property type="molecule type" value="Genomic_DNA"/>
</dbReference>
<dbReference type="InterPro" id="IPR029068">
    <property type="entry name" value="Glyas_Bleomycin-R_OHBP_Dase"/>
</dbReference>
<keyword evidence="3" id="KW-1185">Reference proteome</keyword>
<dbReference type="InterPro" id="IPR052164">
    <property type="entry name" value="Anthracycline_SecMetBiosynth"/>
</dbReference>
<dbReference type="Proteomes" id="UP001058271">
    <property type="component" value="Chromosome"/>
</dbReference>
<accession>A0ABY5ZB46</accession>
<evidence type="ECO:0000313" key="3">
    <source>
        <dbReference type="Proteomes" id="UP001058271"/>
    </source>
</evidence>
<evidence type="ECO:0000259" key="1">
    <source>
        <dbReference type="PROSITE" id="PS51819"/>
    </source>
</evidence>
<gene>
    <name evidence="2" type="ORF">Drose_14120</name>
</gene>
<dbReference type="RefSeq" id="WP_260728664.1">
    <property type="nucleotide sequence ID" value="NZ_BAAABS010000015.1"/>
</dbReference>
<feature type="domain" description="VOC" evidence="1">
    <location>
        <begin position="4"/>
        <end position="110"/>
    </location>
</feature>